<dbReference type="Pfam" id="PF17667">
    <property type="entry name" value="Pkinase_fungal"/>
    <property type="match status" value="1"/>
</dbReference>
<dbReference type="PANTHER" id="PTHR38248:SF2">
    <property type="entry name" value="FUNK1 11"/>
    <property type="match status" value="1"/>
</dbReference>
<feature type="compositionally biased region" description="Basic residues" evidence="1">
    <location>
        <begin position="205"/>
        <end position="214"/>
    </location>
</feature>
<evidence type="ECO:0000313" key="4">
    <source>
        <dbReference type="Proteomes" id="UP000027073"/>
    </source>
</evidence>
<dbReference type="HOGENOM" id="CLU_348194_0_0_1"/>
<feature type="compositionally biased region" description="Basic and acidic residues" evidence="1">
    <location>
        <begin position="189"/>
        <end position="198"/>
    </location>
</feature>
<accession>A0A067NQD8</accession>
<evidence type="ECO:0000313" key="3">
    <source>
        <dbReference type="EMBL" id="KDQ30159.1"/>
    </source>
</evidence>
<dbReference type="InterPro" id="IPR011009">
    <property type="entry name" value="Kinase-like_dom_sf"/>
</dbReference>
<dbReference type="OrthoDB" id="5584477at2759"/>
<name>A0A067NQD8_PLEO1</name>
<reference evidence="4" key="1">
    <citation type="journal article" date="2014" name="Proc. Natl. Acad. Sci. U.S.A.">
        <title>Extensive sampling of basidiomycete genomes demonstrates inadequacy of the white-rot/brown-rot paradigm for wood decay fungi.</title>
        <authorList>
            <person name="Riley R."/>
            <person name="Salamov A.A."/>
            <person name="Brown D.W."/>
            <person name="Nagy L.G."/>
            <person name="Floudas D."/>
            <person name="Held B.W."/>
            <person name="Levasseur A."/>
            <person name="Lombard V."/>
            <person name="Morin E."/>
            <person name="Otillar R."/>
            <person name="Lindquist E.A."/>
            <person name="Sun H."/>
            <person name="LaButti K.M."/>
            <person name="Schmutz J."/>
            <person name="Jabbour D."/>
            <person name="Luo H."/>
            <person name="Baker S.E."/>
            <person name="Pisabarro A.G."/>
            <person name="Walton J.D."/>
            <person name="Blanchette R.A."/>
            <person name="Henrissat B."/>
            <person name="Martin F."/>
            <person name="Cullen D."/>
            <person name="Hibbett D.S."/>
            <person name="Grigoriev I.V."/>
        </authorList>
    </citation>
    <scope>NUCLEOTIDE SEQUENCE [LARGE SCALE GENOMIC DNA]</scope>
    <source>
        <strain evidence="4">PC15</strain>
    </source>
</reference>
<dbReference type="InParanoid" id="A0A067NQD8"/>
<feature type="region of interest" description="Disordered" evidence="1">
    <location>
        <begin position="148"/>
        <end position="223"/>
    </location>
</feature>
<sequence length="810" mass="90359">MVQGNKVAFFHQLLSSPNPDTFYLLNPNTETVQVFRTESVRAFVRAHYDIGRHHITTASQLPSGYADFALVYNLEPNVDGKFSLIDATTGAIVIEAVGPSLAKMGLGRTQQSERAIQYRNKQRRETVLLGKLGYRMIDEMLGDDAPSLFPNVHAAPAPPAEPSSSPSPTTTTAHAARRSDAGKGVGGKVAKERTKARTDTMGVSRAKRMGKKKAVTAETVSGQTGPLAHLPSLIPLSPEARTSKATPLTTFEFTDFDAAHENNLANAIAGSSSMGFSADDVTMGPILLYVERDRRMCIEAEYYRSHKAASEQGKSVLVFHRIRRRSQFLLEEARPAGWSTVSGFKDFVSTIVGMWLWREPSQAGYVPTQLPAYLSFNNIKYFIHYICCRRQAIRGRVTTVYYVECEEPAEDITRYFVVPQEDCGGLEWRCLNPFDYDDRQPDDIQVYQEGDEEGGMREGGSQEDVVSTQELILAEPLPECFIVKCSHQPLGRITELEVFSAVQGFIGIPYIIAEYDALCFTIPADKMPAPWRVLIDTKDDMLPYESRVHKHIVMGSVGARLTPEMTFQQVGCALLHAMIGHCALFTEGGYLHRDISIGNILFLDEISRSDWKIPPILHGIVTSNECSAVLIDGDVAKKWGTPPQASDRPGTLQFTSANLVDSWAKNKAVVHTPIDDLESFAWVLLYDALAWTPANERTTTEDDWWGKINQDTLSSLADFKRLLLEVDWGSRMADIEDDLSGILAIFQPLLHAWFLQSSRFAAAHRQFLRKQSDENEFTQLYHDAYKAFFSDGLEKCAALPDIPIKSIYEK</sequence>
<evidence type="ECO:0000256" key="1">
    <source>
        <dbReference type="SAM" id="MobiDB-lite"/>
    </source>
</evidence>
<dbReference type="VEuPathDB" id="FungiDB:PLEOSDRAFT_1081741"/>
<dbReference type="SUPFAM" id="SSF56112">
    <property type="entry name" value="Protein kinase-like (PK-like)"/>
    <property type="match status" value="1"/>
</dbReference>
<evidence type="ECO:0000259" key="2">
    <source>
        <dbReference type="Pfam" id="PF17667"/>
    </source>
</evidence>
<dbReference type="AlphaFoldDB" id="A0A067NQD8"/>
<dbReference type="Proteomes" id="UP000027073">
    <property type="component" value="Unassembled WGS sequence"/>
</dbReference>
<protein>
    <recommendedName>
        <fullName evidence="2">Fungal-type protein kinase domain-containing protein</fullName>
    </recommendedName>
</protein>
<dbReference type="InterPro" id="IPR040976">
    <property type="entry name" value="Pkinase_fungal"/>
</dbReference>
<gene>
    <name evidence="3" type="ORF">PLEOSDRAFT_1081741</name>
</gene>
<dbReference type="EMBL" id="KL198006">
    <property type="protein sequence ID" value="KDQ30159.1"/>
    <property type="molecule type" value="Genomic_DNA"/>
</dbReference>
<feature type="domain" description="Fungal-type protein kinase" evidence="2">
    <location>
        <begin position="538"/>
        <end position="686"/>
    </location>
</feature>
<dbReference type="PANTHER" id="PTHR38248">
    <property type="entry name" value="FUNK1 6"/>
    <property type="match status" value="1"/>
</dbReference>
<organism evidence="3 4">
    <name type="scientific">Pleurotus ostreatus (strain PC15)</name>
    <name type="common">Oyster mushroom</name>
    <dbReference type="NCBI Taxonomy" id="1137138"/>
    <lineage>
        <taxon>Eukaryota</taxon>
        <taxon>Fungi</taxon>
        <taxon>Dikarya</taxon>
        <taxon>Basidiomycota</taxon>
        <taxon>Agaricomycotina</taxon>
        <taxon>Agaricomycetes</taxon>
        <taxon>Agaricomycetidae</taxon>
        <taxon>Agaricales</taxon>
        <taxon>Pleurotineae</taxon>
        <taxon>Pleurotaceae</taxon>
        <taxon>Pleurotus</taxon>
    </lineage>
</organism>
<proteinExistence type="predicted"/>
<feature type="compositionally biased region" description="Low complexity" evidence="1">
    <location>
        <begin position="162"/>
        <end position="174"/>
    </location>
</feature>